<evidence type="ECO:0000313" key="11">
    <source>
        <dbReference type="Proteomes" id="UP000186341"/>
    </source>
</evidence>
<gene>
    <name evidence="10" type="ORF">BO222_06110</name>
</gene>
<sequence>MICTLTLNPSLDYIVTVNDFIVGATNRTSDDFILPGGKGINVSIVLQNLGYPNQAYGFLAGFTGKALESMLEEAGVNADFLWVKEGDTRINVKLRSKEETEINGRGPKIKEEDIQKLLAKLDGLTQGDTLIISGAIPSSLPQTLYRDIMEHLKGRGVRIVVDATRDLLLNVLEKHPFLIKPNQAEIEEMFNVKLNTIEDIEKYARILQDKGAINVLVSMGKDGALLVDEHHKVHFAKAPKGILKNSVGAGDSMVAGFMSGYFKNQNYDEAFKTGVCTGSASAFSDLLATKEEVEALMKASEDLFTPGH</sequence>
<accession>A0A1U7NG97</accession>
<dbReference type="Gene3D" id="3.40.1190.20">
    <property type="match status" value="1"/>
</dbReference>
<dbReference type="GO" id="GO:0005829">
    <property type="term" value="C:cytosol"/>
    <property type="evidence" value="ECO:0007669"/>
    <property type="project" value="TreeGrafter"/>
</dbReference>
<dbReference type="CDD" id="cd01164">
    <property type="entry name" value="FruK_PfkB_like"/>
    <property type="match status" value="1"/>
</dbReference>
<evidence type="ECO:0000256" key="7">
    <source>
        <dbReference type="PIRNR" id="PIRNR000535"/>
    </source>
</evidence>
<dbReference type="PIRSF" id="PIRSF000535">
    <property type="entry name" value="1PFK/6PFK/LacC"/>
    <property type="match status" value="1"/>
</dbReference>
<dbReference type="Pfam" id="PF00294">
    <property type="entry name" value="PfkB"/>
    <property type="match status" value="1"/>
</dbReference>
<dbReference type="GeneID" id="82202779"/>
<comment type="catalytic activity">
    <reaction evidence="7">
        <text>D-tagatofuranose 6-phosphate + ATP = D-tagatofuranose 1,6-bisphosphate + ADP + H(+)</text>
        <dbReference type="Rhea" id="RHEA:12420"/>
        <dbReference type="ChEBI" id="CHEBI:15378"/>
        <dbReference type="ChEBI" id="CHEBI:30616"/>
        <dbReference type="ChEBI" id="CHEBI:58694"/>
        <dbReference type="ChEBI" id="CHEBI:58695"/>
        <dbReference type="ChEBI" id="CHEBI:456216"/>
        <dbReference type="EC" id="2.7.1.144"/>
    </reaction>
</comment>
<evidence type="ECO:0000256" key="1">
    <source>
        <dbReference type="ARBA" id="ARBA00005380"/>
    </source>
</evidence>
<protein>
    <recommendedName>
        <fullName evidence="7">Tagatose-6-phosphate kinase</fullName>
        <ecNumber evidence="7">2.7.1.144</ecNumber>
    </recommendedName>
</protein>
<comment type="function">
    <text evidence="8">Catalyzes the ATP-dependent phosphorylation of fructose-l-phosphate to fructose-l,6-bisphosphate.</text>
</comment>
<dbReference type="GO" id="GO:0005988">
    <property type="term" value="P:lactose metabolic process"/>
    <property type="evidence" value="ECO:0007669"/>
    <property type="project" value="UniProtKB-KW"/>
</dbReference>
<dbReference type="NCBIfam" id="TIGR03168">
    <property type="entry name" value="1-PFK"/>
    <property type="match status" value="1"/>
</dbReference>
<dbReference type="UniPathway" id="UPA00704">
    <property type="reaction ID" value="UER00715"/>
</dbReference>
<dbReference type="GO" id="GO:2001059">
    <property type="term" value="P:D-tagatose 6-phosphate catabolic process"/>
    <property type="evidence" value="ECO:0007669"/>
    <property type="project" value="UniProtKB-UniPathway"/>
</dbReference>
<dbReference type="PROSITE" id="PS00584">
    <property type="entry name" value="PFKB_KINASES_2"/>
    <property type="match status" value="1"/>
</dbReference>
<dbReference type="FunFam" id="3.40.1190.20:FF:000001">
    <property type="entry name" value="Phosphofructokinase"/>
    <property type="match status" value="1"/>
</dbReference>
<keyword evidence="7" id="KW-0423">Lactose metabolism</keyword>
<evidence type="ECO:0000256" key="3">
    <source>
        <dbReference type="ARBA" id="ARBA00022741"/>
    </source>
</evidence>
<keyword evidence="4 8" id="KW-0418">Kinase</keyword>
<comment type="similarity">
    <text evidence="1">Belongs to the carbohydrate kinase pfkB family.</text>
</comment>
<keyword evidence="11" id="KW-1185">Reference proteome</keyword>
<dbReference type="PANTHER" id="PTHR46566:SF1">
    <property type="entry name" value="1-PHOSPHOFRUCTOKINASE"/>
    <property type="match status" value="1"/>
</dbReference>
<feature type="domain" description="Carbohydrate kinase PfkB" evidence="9">
    <location>
        <begin position="25"/>
        <end position="282"/>
    </location>
</feature>
<dbReference type="EC" id="2.7.1.144" evidence="7"/>
<dbReference type="NCBIfam" id="TIGR03828">
    <property type="entry name" value="pfkB"/>
    <property type="match status" value="1"/>
</dbReference>
<evidence type="ECO:0000256" key="5">
    <source>
        <dbReference type="ARBA" id="ARBA00022840"/>
    </source>
</evidence>
<dbReference type="GO" id="GO:0044281">
    <property type="term" value="P:small molecule metabolic process"/>
    <property type="evidence" value="ECO:0007669"/>
    <property type="project" value="UniProtKB-ARBA"/>
</dbReference>
<comment type="catalytic activity">
    <reaction evidence="6 8">
        <text>beta-D-fructose 1-phosphate + ATP = beta-D-fructose 1,6-bisphosphate + ADP + H(+)</text>
        <dbReference type="Rhea" id="RHEA:14213"/>
        <dbReference type="ChEBI" id="CHEBI:15378"/>
        <dbReference type="ChEBI" id="CHEBI:30616"/>
        <dbReference type="ChEBI" id="CHEBI:32966"/>
        <dbReference type="ChEBI" id="CHEBI:138881"/>
        <dbReference type="ChEBI" id="CHEBI:456216"/>
        <dbReference type="EC" id="2.7.1.56"/>
    </reaction>
</comment>
<evidence type="ECO:0000259" key="9">
    <source>
        <dbReference type="Pfam" id="PF00294"/>
    </source>
</evidence>
<keyword evidence="5 7" id="KW-0067">ATP-binding</keyword>
<dbReference type="GO" id="GO:0008662">
    <property type="term" value="F:1-phosphofructokinase activity"/>
    <property type="evidence" value="ECO:0007669"/>
    <property type="project" value="UniProtKB-UniRule"/>
</dbReference>
<dbReference type="InterPro" id="IPR017583">
    <property type="entry name" value="Tagatose/fructose_Pkinase"/>
</dbReference>
<dbReference type="SUPFAM" id="SSF53613">
    <property type="entry name" value="Ribokinase-like"/>
    <property type="match status" value="1"/>
</dbReference>
<dbReference type="GO" id="GO:0005524">
    <property type="term" value="F:ATP binding"/>
    <property type="evidence" value="ECO:0007669"/>
    <property type="project" value="UniProtKB-UniRule"/>
</dbReference>
<name>A0A1U7NG97_9FIRM</name>
<evidence type="ECO:0000313" key="10">
    <source>
        <dbReference type="EMBL" id="OLU39847.1"/>
    </source>
</evidence>
<organism evidence="10 11">
    <name type="scientific">Ileibacterium valens</name>
    <dbReference type="NCBI Taxonomy" id="1862668"/>
    <lineage>
        <taxon>Bacteria</taxon>
        <taxon>Bacillati</taxon>
        <taxon>Bacillota</taxon>
        <taxon>Erysipelotrichia</taxon>
        <taxon>Erysipelotrichales</taxon>
        <taxon>Erysipelotrichaceae</taxon>
        <taxon>Ileibacterium</taxon>
    </lineage>
</organism>
<comment type="caution">
    <text evidence="10">The sequence shown here is derived from an EMBL/GenBank/DDBJ whole genome shotgun (WGS) entry which is preliminary data.</text>
</comment>
<dbReference type="GO" id="GO:0009024">
    <property type="term" value="F:tagatose-6-phosphate kinase activity"/>
    <property type="evidence" value="ECO:0007669"/>
    <property type="project" value="UniProtKB-EC"/>
</dbReference>
<dbReference type="GO" id="GO:0016052">
    <property type="term" value="P:carbohydrate catabolic process"/>
    <property type="evidence" value="ECO:0007669"/>
    <property type="project" value="UniProtKB-ARBA"/>
</dbReference>
<reference evidence="10 11" key="1">
    <citation type="submission" date="2016-11" db="EMBL/GenBank/DDBJ databases">
        <title>Description of two novel members of the family Erysipelotrichaceae: Ileibacterium lipovorans gen. nov., sp. nov. and Dubosiella newyorkensis, gen. nov., sp. nov.</title>
        <authorList>
            <person name="Cox L.M."/>
            <person name="Sohn J."/>
            <person name="Tyrrell K.L."/>
            <person name="Citron D.M."/>
            <person name="Lawson P.A."/>
            <person name="Patel N.B."/>
            <person name="Iizumi T."/>
            <person name="Perez-Perez G.I."/>
            <person name="Goldstein E.J."/>
            <person name="Blaser M.J."/>
        </authorList>
    </citation>
    <scope>NUCLEOTIDE SEQUENCE [LARGE SCALE GENOMIC DNA]</scope>
    <source>
        <strain evidence="10 11">NYU-BL-A3</strain>
    </source>
</reference>
<dbReference type="InterPro" id="IPR011611">
    <property type="entry name" value="PfkB_dom"/>
</dbReference>
<dbReference type="InterPro" id="IPR002173">
    <property type="entry name" value="Carboh/pur_kinase_PfkB_CS"/>
</dbReference>
<dbReference type="EMBL" id="MPJW01000124">
    <property type="protein sequence ID" value="OLU39847.1"/>
    <property type="molecule type" value="Genomic_DNA"/>
</dbReference>
<dbReference type="Proteomes" id="UP000186341">
    <property type="component" value="Unassembled WGS sequence"/>
</dbReference>
<keyword evidence="2 7" id="KW-0808">Transferase</keyword>
<proteinExistence type="inferred from homology"/>
<evidence type="ECO:0000256" key="2">
    <source>
        <dbReference type="ARBA" id="ARBA00022679"/>
    </source>
</evidence>
<dbReference type="InterPro" id="IPR029056">
    <property type="entry name" value="Ribokinase-like"/>
</dbReference>
<evidence type="ECO:0000256" key="4">
    <source>
        <dbReference type="ARBA" id="ARBA00022777"/>
    </source>
</evidence>
<dbReference type="PANTHER" id="PTHR46566">
    <property type="entry name" value="1-PHOSPHOFRUCTOKINASE-RELATED"/>
    <property type="match status" value="1"/>
</dbReference>
<comment type="pathway">
    <text evidence="7">Carbohydrate metabolism; D-tagatose 6-phosphate degradation; D-glyceraldehyde 3-phosphate and glycerone phosphate from D-tagatose 6-phosphate: step 1/2.</text>
</comment>
<dbReference type="InterPro" id="IPR022463">
    <property type="entry name" value="1-PFruKinase"/>
</dbReference>
<keyword evidence="3 7" id="KW-0547">Nucleotide-binding</keyword>
<dbReference type="AlphaFoldDB" id="A0A1U7NG97"/>
<evidence type="ECO:0000256" key="6">
    <source>
        <dbReference type="ARBA" id="ARBA00047745"/>
    </source>
</evidence>
<dbReference type="OrthoDB" id="9801219at2"/>
<comment type="similarity">
    <text evidence="7">Belongs to the carbohydrate kinase PfkB family. LacC subfamily.</text>
</comment>
<evidence type="ECO:0000256" key="8">
    <source>
        <dbReference type="RuleBase" id="RU369061"/>
    </source>
</evidence>
<dbReference type="RefSeq" id="WP_075819332.1">
    <property type="nucleotide sequence ID" value="NZ_CAJUTZ010000062.1"/>
</dbReference>